<dbReference type="AlphaFoldDB" id="G2YDD8"/>
<organism evidence="1 2">
    <name type="scientific">Botryotinia fuckeliana (strain T4)</name>
    <name type="common">Noble rot fungus</name>
    <name type="synonym">Botrytis cinerea</name>
    <dbReference type="NCBI Taxonomy" id="999810"/>
    <lineage>
        <taxon>Eukaryota</taxon>
        <taxon>Fungi</taxon>
        <taxon>Dikarya</taxon>
        <taxon>Ascomycota</taxon>
        <taxon>Pezizomycotina</taxon>
        <taxon>Leotiomycetes</taxon>
        <taxon>Helotiales</taxon>
        <taxon>Sclerotiniaceae</taxon>
        <taxon>Botrytis</taxon>
    </lineage>
</organism>
<dbReference type="Proteomes" id="UP000008177">
    <property type="component" value="Unplaced contigs"/>
</dbReference>
<gene>
    <name evidence="1" type="ORF">BofuT4_uP094940.1</name>
</gene>
<name>G2YDD8_BOTF4</name>
<proteinExistence type="predicted"/>
<evidence type="ECO:0000313" key="2">
    <source>
        <dbReference type="Proteomes" id="UP000008177"/>
    </source>
</evidence>
<dbReference type="EMBL" id="FQ790321">
    <property type="protein sequence ID" value="CCD49786.1"/>
    <property type="molecule type" value="Genomic_DNA"/>
</dbReference>
<accession>G2YDD8</accession>
<dbReference type="InParanoid" id="G2YDD8"/>
<reference evidence="2" key="1">
    <citation type="journal article" date="2011" name="PLoS Genet.">
        <title>Genomic analysis of the necrotrophic fungal pathogens Sclerotinia sclerotiorum and Botrytis cinerea.</title>
        <authorList>
            <person name="Amselem J."/>
            <person name="Cuomo C.A."/>
            <person name="van Kan J.A."/>
            <person name="Viaud M."/>
            <person name="Benito E.P."/>
            <person name="Couloux A."/>
            <person name="Coutinho P.M."/>
            <person name="de Vries R.P."/>
            <person name="Dyer P.S."/>
            <person name="Fillinger S."/>
            <person name="Fournier E."/>
            <person name="Gout L."/>
            <person name="Hahn M."/>
            <person name="Kohn L."/>
            <person name="Lapalu N."/>
            <person name="Plummer K.M."/>
            <person name="Pradier J.M."/>
            <person name="Quevillon E."/>
            <person name="Sharon A."/>
            <person name="Simon A."/>
            <person name="ten Have A."/>
            <person name="Tudzynski B."/>
            <person name="Tudzynski P."/>
            <person name="Wincker P."/>
            <person name="Andrew M."/>
            <person name="Anthouard V."/>
            <person name="Beever R.E."/>
            <person name="Beffa R."/>
            <person name="Benoit I."/>
            <person name="Bouzid O."/>
            <person name="Brault B."/>
            <person name="Chen Z."/>
            <person name="Choquer M."/>
            <person name="Collemare J."/>
            <person name="Cotton P."/>
            <person name="Danchin E.G."/>
            <person name="Da Silva C."/>
            <person name="Gautier A."/>
            <person name="Giraud C."/>
            <person name="Giraud T."/>
            <person name="Gonzalez C."/>
            <person name="Grossetete S."/>
            <person name="Guldener U."/>
            <person name="Henrissat B."/>
            <person name="Howlett B.J."/>
            <person name="Kodira C."/>
            <person name="Kretschmer M."/>
            <person name="Lappartient A."/>
            <person name="Leroch M."/>
            <person name="Levis C."/>
            <person name="Mauceli E."/>
            <person name="Neuveglise C."/>
            <person name="Oeser B."/>
            <person name="Pearson M."/>
            <person name="Poulain J."/>
            <person name="Poussereau N."/>
            <person name="Quesneville H."/>
            <person name="Rascle C."/>
            <person name="Schumacher J."/>
            <person name="Segurens B."/>
            <person name="Sexton A."/>
            <person name="Silva E."/>
            <person name="Sirven C."/>
            <person name="Soanes D.M."/>
            <person name="Talbot N.J."/>
            <person name="Templeton M."/>
            <person name="Yandava C."/>
            <person name="Yarden O."/>
            <person name="Zeng Q."/>
            <person name="Rollins J.A."/>
            <person name="Lebrun M.H."/>
            <person name="Dickman M."/>
        </authorList>
    </citation>
    <scope>NUCLEOTIDE SEQUENCE [LARGE SCALE GENOMIC DNA]</scope>
    <source>
        <strain evidence="2">T4</strain>
    </source>
</reference>
<dbReference type="HOGENOM" id="CLU_2687528_0_0_1"/>
<sequence>MCTKLQPVDLLKFHKTYRLAVQIDFLKPPNTKTFYYDAQSQRRDVCSSSICHTNEDYKEYSNIANLYETERSKV</sequence>
<evidence type="ECO:0000313" key="1">
    <source>
        <dbReference type="EMBL" id="CCD49786.1"/>
    </source>
</evidence>
<protein>
    <submittedName>
        <fullName evidence="1">Uncharacterized protein</fullName>
    </submittedName>
</protein>